<dbReference type="Gene3D" id="3.30.530.20">
    <property type="match status" value="1"/>
</dbReference>
<dbReference type="Pfam" id="PF09229">
    <property type="entry name" value="Aha1_N"/>
    <property type="match status" value="1"/>
</dbReference>
<evidence type="ECO:0000313" key="4">
    <source>
        <dbReference type="EMBL" id="GHP04884.1"/>
    </source>
</evidence>
<comment type="caution">
    <text evidence="4">The sequence shown here is derived from an EMBL/GenBank/DDBJ whole genome shotgun (WGS) entry which is preliminary data.</text>
</comment>
<dbReference type="InterPro" id="IPR013538">
    <property type="entry name" value="ASHA1/2-like_C"/>
</dbReference>
<dbReference type="PANTHER" id="PTHR13009">
    <property type="entry name" value="HEAT SHOCK PROTEIN 90 HSP90 CO-CHAPERONE AHA-1"/>
    <property type="match status" value="1"/>
</dbReference>
<dbReference type="InterPro" id="IPR015310">
    <property type="entry name" value="AHSA1-like_N"/>
</dbReference>
<keyword evidence="5" id="KW-1185">Reference proteome</keyword>
<gene>
    <name evidence="4" type="ORF">PPROV_000363700</name>
</gene>
<dbReference type="GO" id="GO:0006457">
    <property type="term" value="P:protein folding"/>
    <property type="evidence" value="ECO:0007669"/>
    <property type="project" value="TreeGrafter"/>
</dbReference>
<dbReference type="Proteomes" id="UP000660262">
    <property type="component" value="Unassembled WGS sequence"/>
</dbReference>
<feature type="compositionally biased region" description="Low complexity" evidence="2">
    <location>
        <begin position="169"/>
        <end position="189"/>
    </location>
</feature>
<dbReference type="SUPFAM" id="SSF103111">
    <property type="entry name" value="Activator of Hsp90 ATPase, Aha1"/>
    <property type="match status" value="1"/>
</dbReference>
<feature type="region of interest" description="Disordered" evidence="2">
    <location>
        <begin position="169"/>
        <end position="201"/>
    </location>
</feature>
<name>A0A830HCU0_9CHLO</name>
<dbReference type="EMBL" id="BNJQ01000008">
    <property type="protein sequence ID" value="GHP04884.1"/>
    <property type="molecule type" value="Genomic_DNA"/>
</dbReference>
<organism evidence="4 5">
    <name type="scientific">Pycnococcus provasolii</name>
    <dbReference type="NCBI Taxonomy" id="41880"/>
    <lineage>
        <taxon>Eukaryota</taxon>
        <taxon>Viridiplantae</taxon>
        <taxon>Chlorophyta</taxon>
        <taxon>Pseudoscourfieldiophyceae</taxon>
        <taxon>Pseudoscourfieldiales</taxon>
        <taxon>Pycnococcaceae</taxon>
        <taxon>Pycnococcus</taxon>
    </lineage>
</organism>
<evidence type="ECO:0000256" key="1">
    <source>
        <dbReference type="ARBA" id="ARBA00006817"/>
    </source>
</evidence>
<evidence type="ECO:0000256" key="2">
    <source>
        <dbReference type="SAM" id="MobiDB-lite"/>
    </source>
</evidence>
<dbReference type="SMART" id="SM01000">
    <property type="entry name" value="Aha1_N"/>
    <property type="match status" value="1"/>
</dbReference>
<dbReference type="SUPFAM" id="SSF55961">
    <property type="entry name" value="Bet v1-like"/>
    <property type="match status" value="1"/>
</dbReference>
<dbReference type="GO" id="GO:0051087">
    <property type="term" value="F:protein-folding chaperone binding"/>
    <property type="evidence" value="ECO:0007669"/>
    <property type="project" value="InterPro"/>
</dbReference>
<dbReference type="PANTHER" id="PTHR13009:SF8">
    <property type="entry name" value="AHA1 DOMAIN-CONTAINING PROTEIN"/>
    <property type="match status" value="1"/>
</dbReference>
<comment type="similarity">
    <text evidence="1">Belongs to the AHA1 family.</text>
</comment>
<protein>
    <recommendedName>
        <fullName evidence="3">Activator of Hsp90 ATPase AHSA1-like N-terminal domain-containing protein</fullName>
    </recommendedName>
</protein>
<evidence type="ECO:0000313" key="5">
    <source>
        <dbReference type="Proteomes" id="UP000660262"/>
    </source>
</evidence>
<dbReference type="CDD" id="cd08892">
    <property type="entry name" value="SRPBCC_Aha1"/>
    <property type="match status" value="1"/>
</dbReference>
<sequence>MAKLGEADERWIVEDRQDGTNVRGWHWSEKDLLPWSQDKLGELFENVSVDASAHGCESLTLRGVASCTGEAYLNTRKGKRIPGYELDVKVSYEAIVKGNKVTGKLHCPYLADENADDDAELKALPDGSGDDDEVARTATNKAGIPVAQKLFAQFVKDFADGGPFADGAVAPKKAPSSAPSADAAKSAASKPPPEPARKGRTVKMTEKFYCRPNDIYNTFFDEGRVQTFTQSRAELTREVGATCRMFDGQVEAVNEEIVENKLIRQRWRFVNWEDGCWSDLRIELSEPDGPGNTVMRLTQTGIPEEDRYGNNVVDVVEQGWNERYWKRMRQIMGFGA</sequence>
<evidence type="ECO:0000259" key="3">
    <source>
        <dbReference type="SMART" id="SM01000"/>
    </source>
</evidence>
<accession>A0A830HCU0</accession>
<dbReference type="OrthoDB" id="567237at2759"/>
<dbReference type="AlphaFoldDB" id="A0A830HCU0"/>
<dbReference type="Gene3D" id="3.15.10.20">
    <property type="entry name" value="Activator of Hsp90 ATPase Aha1, N-terminal domain"/>
    <property type="match status" value="1"/>
</dbReference>
<dbReference type="Pfam" id="PF08327">
    <property type="entry name" value="AHSA1"/>
    <property type="match status" value="1"/>
</dbReference>
<dbReference type="GO" id="GO:0001671">
    <property type="term" value="F:ATPase activator activity"/>
    <property type="evidence" value="ECO:0007669"/>
    <property type="project" value="InterPro"/>
</dbReference>
<proteinExistence type="inferred from homology"/>
<dbReference type="InterPro" id="IPR036338">
    <property type="entry name" value="Aha1"/>
</dbReference>
<dbReference type="InterPro" id="IPR023393">
    <property type="entry name" value="START-like_dom_sf"/>
</dbReference>
<dbReference type="GO" id="GO:0005829">
    <property type="term" value="C:cytosol"/>
    <property type="evidence" value="ECO:0007669"/>
    <property type="project" value="TreeGrafter"/>
</dbReference>
<feature type="domain" description="Activator of Hsp90 ATPase AHSA1-like N-terminal" evidence="3">
    <location>
        <begin position="29"/>
        <end position="160"/>
    </location>
</feature>
<reference evidence="4" key="1">
    <citation type="submission" date="2020-10" db="EMBL/GenBank/DDBJ databases">
        <title>Unveiling of a novel bifunctional photoreceptor, Dualchrome1, isolated from a cosmopolitan green alga.</title>
        <authorList>
            <person name="Suzuki S."/>
            <person name="Kawachi M."/>
        </authorList>
    </citation>
    <scope>NUCLEOTIDE SEQUENCE</scope>
    <source>
        <strain evidence="4">NIES 2893</strain>
    </source>
</reference>